<evidence type="ECO:0000256" key="1">
    <source>
        <dbReference type="ARBA" id="ARBA00004167"/>
    </source>
</evidence>
<evidence type="ECO:0000256" key="3">
    <source>
        <dbReference type="ARBA" id="ARBA00022989"/>
    </source>
</evidence>
<keyword evidence="4 6" id="KW-0472">Membrane</keyword>
<keyword evidence="3 6" id="KW-1133">Transmembrane helix</keyword>
<keyword evidence="2 6" id="KW-0812">Transmembrane</keyword>
<reference evidence="7 8" key="1">
    <citation type="submission" date="2019-06" db="EMBL/GenBank/DDBJ databases">
        <title>Genomic Encyclopedia of Type Strains, Phase IV (KMG-V): Genome sequencing to study the core and pangenomes of soil and plant-associated prokaryotes.</title>
        <authorList>
            <person name="Whitman W."/>
        </authorList>
    </citation>
    <scope>NUCLEOTIDE SEQUENCE [LARGE SCALE GENOMIC DNA]</scope>
    <source>
        <strain evidence="7 8">BR 11650</strain>
    </source>
</reference>
<evidence type="ECO:0000313" key="8">
    <source>
        <dbReference type="Proteomes" id="UP000318529"/>
    </source>
</evidence>
<accession>A0A560CHR0</accession>
<evidence type="ECO:0008006" key="9">
    <source>
        <dbReference type="Google" id="ProtNLM"/>
    </source>
</evidence>
<dbReference type="Proteomes" id="UP000318529">
    <property type="component" value="Unassembled WGS sequence"/>
</dbReference>
<organism evidence="7 8">
    <name type="scientific">Azospirillum brasilense</name>
    <dbReference type="NCBI Taxonomy" id="192"/>
    <lineage>
        <taxon>Bacteria</taxon>
        <taxon>Pseudomonadati</taxon>
        <taxon>Pseudomonadota</taxon>
        <taxon>Alphaproteobacteria</taxon>
        <taxon>Rhodospirillales</taxon>
        <taxon>Azospirillaceae</taxon>
        <taxon>Azospirillum</taxon>
    </lineage>
</organism>
<dbReference type="InterPro" id="IPR007343">
    <property type="entry name" value="Uncharacterised_pept_Zn_put"/>
</dbReference>
<evidence type="ECO:0000256" key="6">
    <source>
        <dbReference type="SAM" id="Phobius"/>
    </source>
</evidence>
<evidence type="ECO:0000256" key="2">
    <source>
        <dbReference type="ARBA" id="ARBA00022692"/>
    </source>
</evidence>
<dbReference type="PANTHER" id="PTHR30168:SF0">
    <property type="entry name" value="INNER MEMBRANE PROTEIN"/>
    <property type="match status" value="1"/>
</dbReference>
<evidence type="ECO:0000256" key="4">
    <source>
        <dbReference type="ARBA" id="ARBA00023136"/>
    </source>
</evidence>
<comment type="caution">
    <text evidence="7">The sequence shown here is derived from an EMBL/GenBank/DDBJ whole genome shotgun (WGS) entry which is preliminary data.</text>
</comment>
<proteinExistence type="predicted"/>
<dbReference type="RefSeq" id="WP_145682963.1">
    <property type="nucleotide sequence ID" value="NZ_VITH01000005.1"/>
</dbReference>
<gene>
    <name evidence="7" type="ORF">FBZ83_105242</name>
</gene>
<dbReference type="PANTHER" id="PTHR30168">
    <property type="entry name" value="PUTATIVE MEMBRANE PROTEIN YPFJ"/>
    <property type="match status" value="1"/>
</dbReference>
<protein>
    <recommendedName>
        <fullName evidence="9">Flagellar biosynthesis protein FlgM</fullName>
    </recommendedName>
</protein>
<dbReference type="AlphaFoldDB" id="A0A560CHR0"/>
<evidence type="ECO:0000313" key="7">
    <source>
        <dbReference type="EMBL" id="TWA84361.1"/>
    </source>
</evidence>
<name>A0A560CHR0_AZOBR</name>
<comment type="subcellular location">
    <subcellularLocation>
        <location evidence="1">Membrane</location>
        <topology evidence="1">Single-pass membrane protein</topology>
    </subcellularLocation>
</comment>
<dbReference type="SUPFAM" id="SSF55486">
    <property type="entry name" value="Metalloproteases ('zincins'), catalytic domain"/>
    <property type="match status" value="1"/>
</dbReference>
<evidence type="ECO:0000256" key="5">
    <source>
        <dbReference type="SAM" id="MobiDB-lite"/>
    </source>
</evidence>
<feature type="compositionally biased region" description="Basic and acidic residues" evidence="5">
    <location>
        <begin position="1"/>
        <end position="17"/>
    </location>
</feature>
<sequence>MRWQDGRESENVEDRRGAPGSGGFRTGGIGIPIGRGGIGIGGLAVIVVVSLLLGINPLDLLQGTVPQEQARNEQTDAPRGGGDDELKRFVSVVLADTEDTWTAQFQQMGRTYQDPALVLFSGTVDSGCGFAQAAMGPFYCPQDRKVYIDLSFYRDLRDRFRAPGDFAQAYVIAHEVGHHVQNLLGISDRVQQAQRQAGSQADANGLSVRLELQADCFAGLWANHANRERQIIEPGDVEEALTAASAIGDDRLQRQSRGTVAPDSFTHGSSAQRVRWFRTGLESGQMKACDTFGTERL</sequence>
<dbReference type="GO" id="GO:0016020">
    <property type="term" value="C:membrane"/>
    <property type="evidence" value="ECO:0007669"/>
    <property type="project" value="UniProtKB-SubCell"/>
</dbReference>
<feature type="transmembrane region" description="Helical" evidence="6">
    <location>
        <begin position="33"/>
        <end position="55"/>
    </location>
</feature>
<feature type="region of interest" description="Disordered" evidence="5">
    <location>
        <begin position="1"/>
        <end position="26"/>
    </location>
</feature>
<dbReference type="Pfam" id="PF04228">
    <property type="entry name" value="Zn_peptidase"/>
    <property type="match status" value="1"/>
</dbReference>
<dbReference type="EMBL" id="VITH01000005">
    <property type="protein sequence ID" value="TWA84361.1"/>
    <property type="molecule type" value="Genomic_DNA"/>
</dbReference>